<feature type="domain" description="MIR" evidence="16">
    <location>
        <begin position="374"/>
        <end position="434"/>
    </location>
</feature>
<protein>
    <recommendedName>
        <fullName evidence="4 14">Dolichyl-phosphate-mannose--protein mannosyltransferase</fullName>
        <ecNumber evidence="4 14">2.4.1.109</ecNumber>
    </recommendedName>
</protein>
<dbReference type="InterPro" id="IPR016093">
    <property type="entry name" value="MIR_motif"/>
</dbReference>
<comment type="function">
    <text evidence="14">Transfers mannose from Dol-P-mannose to Ser or Thr residues on proteins.</text>
</comment>
<dbReference type="PROSITE" id="PS50919">
    <property type="entry name" value="MIR"/>
    <property type="match status" value="2"/>
</dbReference>
<feature type="compositionally biased region" description="Basic and acidic residues" evidence="15">
    <location>
        <begin position="46"/>
        <end position="63"/>
    </location>
</feature>
<comment type="catalytic activity">
    <reaction evidence="12 14">
        <text>a di-trans,poly-cis-dolichyl beta-D-mannosyl phosphate + L-threonyl-[protein] = 3-O-(alpha-D-mannosyl)-L-threonyl-[protein] + a di-trans,poly-cis-dolichyl phosphate + H(+)</text>
        <dbReference type="Rhea" id="RHEA:53396"/>
        <dbReference type="Rhea" id="RHEA-COMP:11060"/>
        <dbReference type="Rhea" id="RHEA-COMP:13547"/>
        <dbReference type="Rhea" id="RHEA-COMP:19498"/>
        <dbReference type="Rhea" id="RHEA-COMP:19501"/>
        <dbReference type="ChEBI" id="CHEBI:15378"/>
        <dbReference type="ChEBI" id="CHEBI:30013"/>
        <dbReference type="ChEBI" id="CHEBI:57683"/>
        <dbReference type="ChEBI" id="CHEBI:58211"/>
        <dbReference type="ChEBI" id="CHEBI:137323"/>
        <dbReference type="EC" id="2.4.1.109"/>
    </reaction>
</comment>
<dbReference type="UniPathway" id="UPA00378"/>
<dbReference type="EC" id="2.4.1.109" evidence="4 14"/>
<dbReference type="GO" id="GO:0004169">
    <property type="term" value="F:dolichyl-phosphate-mannose-protein mannosyltransferase activity"/>
    <property type="evidence" value="ECO:0007669"/>
    <property type="project" value="UniProtKB-UniRule"/>
</dbReference>
<feature type="transmembrane region" description="Helical" evidence="14">
    <location>
        <begin position="264"/>
        <end position="282"/>
    </location>
</feature>
<dbReference type="Pfam" id="PF02815">
    <property type="entry name" value="MIR"/>
    <property type="match status" value="1"/>
</dbReference>
<feature type="transmembrane region" description="Helical" evidence="14">
    <location>
        <begin position="660"/>
        <end position="678"/>
    </location>
</feature>
<evidence type="ECO:0000256" key="2">
    <source>
        <dbReference type="ARBA" id="ARBA00004922"/>
    </source>
</evidence>
<evidence type="ECO:0000256" key="14">
    <source>
        <dbReference type="RuleBase" id="RU367007"/>
    </source>
</evidence>
<keyword evidence="7 14" id="KW-0812">Transmembrane</keyword>
<dbReference type="Pfam" id="PF16192">
    <property type="entry name" value="PMT_4TMC"/>
    <property type="match status" value="1"/>
</dbReference>
<evidence type="ECO:0000256" key="3">
    <source>
        <dbReference type="ARBA" id="ARBA00007222"/>
    </source>
</evidence>
<feature type="transmembrane region" description="Helical" evidence="14">
    <location>
        <begin position="699"/>
        <end position="718"/>
    </location>
</feature>
<dbReference type="PANTHER" id="PTHR10050">
    <property type="entry name" value="DOLICHYL-PHOSPHATE-MANNOSE--PROTEIN MANNOSYLTRANSFERASE"/>
    <property type="match status" value="1"/>
</dbReference>
<feature type="domain" description="MIR" evidence="16">
    <location>
        <begin position="521"/>
        <end position="577"/>
    </location>
</feature>
<keyword evidence="18" id="KW-1185">Reference proteome</keyword>
<comment type="catalytic activity">
    <reaction evidence="13 14">
        <text>a di-trans,poly-cis-dolichyl beta-D-mannosyl phosphate + L-seryl-[protein] = 3-O-(alpha-D-mannosyl)-L-seryl-[protein] + a di-trans,poly-cis-dolichyl phosphate + H(+)</text>
        <dbReference type="Rhea" id="RHEA:17377"/>
        <dbReference type="Rhea" id="RHEA-COMP:9863"/>
        <dbReference type="Rhea" id="RHEA-COMP:13546"/>
        <dbReference type="Rhea" id="RHEA-COMP:19498"/>
        <dbReference type="Rhea" id="RHEA-COMP:19501"/>
        <dbReference type="ChEBI" id="CHEBI:15378"/>
        <dbReference type="ChEBI" id="CHEBI:29999"/>
        <dbReference type="ChEBI" id="CHEBI:57683"/>
        <dbReference type="ChEBI" id="CHEBI:58211"/>
        <dbReference type="ChEBI" id="CHEBI:137321"/>
        <dbReference type="EC" id="2.4.1.109"/>
    </reaction>
</comment>
<evidence type="ECO:0000256" key="4">
    <source>
        <dbReference type="ARBA" id="ARBA00012839"/>
    </source>
</evidence>
<evidence type="ECO:0000256" key="7">
    <source>
        <dbReference type="ARBA" id="ARBA00022692"/>
    </source>
</evidence>
<feature type="transmembrane region" description="Helical" evidence="14">
    <location>
        <begin position="288"/>
        <end position="306"/>
    </location>
</feature>
<dbReference type="GO" id="GO:0005789">
    <property type="term" value="C:endoplasmic reticulum membrane"/>
    <property type="evidence" value="ECO:0007669"/>
    <property type="project" value="UniProtKB-SubCell"/>
</dbReference>
<feature type="region of interest" description="Disordered" evidence="15">
    <location>
        <begin position="1"/>
        <end position="70"/>
    </location>
</feature>
<evidence type="ECO:0000256" key="13">
    <source>
        <dbReference type="ARBA" id="ARBA00045102"/>
    </source>
</evidence>
<evidence type="ECO:0000256" key="12">
    <source>
        <dbReference type="ARBA" id="ARBA00045085"/>
    </source>
</evidence>
<dbReference type="InterPro" id="IPR032421">
    <property type="entry name" value="PMT_4TMC"/>
</dbReference>
<feature type="transmembrane region" description="Helical" evidence="14">
    <location>
        <begin position="183"/>
        <end position="201"/>
    </location>
</feature>
<dbReference type="InterPro" id="IPR003342">
    <property type="entry name" value="ArnT-like_N"/>
</dbReference>
<reference evidence="17 18" key="1">
    <citation type="submission" date="2016-07" db="EMBL/GenBank/DDBJ databases">
        <title>Pervasive Adenine N6-methylation of Active Genes in Fungi.</title>
        <authorList>
            <consortium name="DOE Joint Genome Institute"/>
            <person name="Mondo S.J."/>
            <person name="Dannebaum R.O."/>
            <person name="Kuo R.C."/>
            <person name="Labutti K."/>
            <person name="Haridas S."/>
            <person name="Kuo A."/>
            <person name="Salamov A."/>
            <person name="Ahrendt S.R."/>
            <person name="Lipzen A."/>
            <person name="Sullivan W."/>
            <person name="Andreopoulos W.B."/>
            <person name="Clum A."/>
            <person name="Lindquist E."/>
            <person name="Daum C."/>
            <person name="Ramamoorthy G.K."/>
            <person name="Gryganskyi A."/>
            <person name="Culley D."/>
            <person name="Magnuson J.K."/>
            <person name="James T.Y."/>
            <person name="O'Malley M.A."/>
            <person name="Stajich J.E."/>
            <person name="Spatafora J.W."/>
            <person name="Visel A."/>
            <person name="Grigoriev I.V."/>
        </authorList>
    </citation>
    <scope>NUCLEOTIDE SEQUENCE [LARGE SCALE GENOMIC DNA]</scope>
    <source>
        <strain evidence="17 18">PL171</strain>
    </source>
</reference>
<dbReference type="CDD" id="cd23285">
    <property type="entry name" value="beta-trefoil_MIR_PMT4-like"/>
    <property type="match status" value="1"/>
</dbReference>
<comment type="pathway">
    <text evidence="2 14">Protein modification; protein glycosylation.</text>
</comment>
<evidence type="ECO:0000256" key="1">
    <source>
        <dbReference type="ARBA" id="ARBA00004477"/>
    </source>
</evidence>
<dbReference type="OrthoDB" id="292747at2759"/>
<organism evidence="17 18">
    <name type="scientific">Catenaria anguillulae PL171</name>
    <dbReference type="NCBI Taxonomy" id="765915"/>
    <lineage>
        <taxon>Eukaryota</taxon>
        <taxon>Fungi</taxon>
        <taxon>Fungi incertae sedis</taxon>
        <taxon>Blastocladiomycota</taxon>
        <taxon>Blastocladiomycetes</taxon>
        <taxon>Blastocladiales</taxon>
        <taxon>Catenariaceae</taxon>
        <taxon>Catenaria</taxon>
    </lineage>
</organism>
<keyword evidence="8" id="KW-0677">Repeat</keyword>
<comment type="similarity">
    <text evidence="3 14">Belongs to the glycosyltransferase 39 family.</text>
</comment>
<comment type="subcellular location">
    <subcellularLocation>
        <location evidence="1 14">Endoplasmic reticulum membrane</location>
        <topology evidence="1 14">Multi-pass membrane protein</topology>
    </subcellularLocation>
</comment>
<sequence length="811" mass="91710">MADSPVISNGAGADAAVRKRKRSKNHQDKHASAADKEAQQPLLSSDAEREKENKAMDATEKPKPQTIAAANKITPPSAAVTKSSAPTDYADSAWFTKLLFWLVTSLSFLTRVLFLVYPDQVVFDEVHFGKFASYYLRRTFYFDVHPPLGRLLIAGWGHLIGYSGHFDFKEIGDDYVKNKVPYTQLRFFPAMCGALVVPLVFEIMRELRFSPQACLLAAMLVVLDNALITQSRLILLDSMLMLFVTLALYCWVKFSKTRHAPFSLEWWGWLTASGVSLGLVMGVKMVGLFTVATVGIAVLVELWYLLDPKRTPDILDFVRHFAARAVCLIGLPMALYLTWFYIHFAVLTKTGPGDTFMSAAFQATLQGNKLSGESKVVVYGGNVTMRHEDTQAYLHSHPDRYPLEYEDGRISSQGQQVTAYVHSDVNNLWRIKPADPEKWAGVLDTTSAYVPVRDGDEVVLEHINTRTHLLTHDVASPMMPTNQEFTTIAEADWLKRYNETVFRIELAVPKKKDKKDQPAEPEMLKTLGVPFRFVHVKTGVAMYTHRKALPEWGFKQQEVNGNKKKKEKANRWFVEDVTGPAKDAAAQIEYPVDKSGEGLARPSFLAKFAEMQSLMISHNAGLTKPHPYQSPPHFWPVAWRGISFWQDGKDRQIYLLPNPLVYWIALAMMFIYLSWYIADVLSTRRGIPTDKHFTTQLHHSAGFLFLAWALHYFPFYLMGRSLFLHHYLPAGIISCMVAGAVYDFILQSALANMRRNTLQAAIGWVVTLVVVGAVAWSFYVFAPITYGNMSLTVPELKARKWLQSWDFQYSG</sequence>
<evidence type="ECO:0000256" key="6">
    <source>
        <dbReference type="ARBA" id="ARBA00022679"/>
    </source>
</evidence>
<dbReference type="InterPro" id="IPR027005">
    <property type="entry name" value="PMT-like"/>
</dbReference>
<dbReference type="InterPro" id="IPR036300">
    <property type="entry name" value="MIR_dom_sf"/>
</dbReference>
<dbReference type="Gene3D" id="2.80.10.50">
    <property type="match status" value="1"/>
</dbReference>
<dbReference type="SUPFAM" id="SSF82109">
    <property type="entry name" value="MIR domain"/>
    <property type="match status" value="1"/>
</dbReference>
<keyword evidence="9 14" id="KW-0256">Endoplasmic reticulum</keyword>
<dbReference type="STRING" id="765915.A0A1Y2HY47"/>
<keyword evidence="10 14" id="KW-1133">Transmembrane helix</keyword>
<evidence type="ECO:0000256" key="10">
    <source>
        <dbReference type="ARBA" id="ARBA00022989"/>
    </source>
</evidence>
<feature type="transmembrane region" description="Helical" evidence="14">
    <location>
        <begin position="234"/>
        <end position="252"/>
    </location>
</feature>
<dbReference type="Pfam" id="PF02366">
    <property type="entry name" value="PMT"/>
    <property type="match status" value="1"/>
</dbReference>
<dbReference type="AlphaFoldDB" id="A0A1Y2HY47"/>
<evidence type="ECO:0000259" key="16">
    <source>
        <dbReference type="PROSITE" id="PS50919"/>
    </source>
</evidence>
<comment type="caution">
    <text evidence="17">The sequence shown here is derived from an EMBL/GenBank/DDBJ whole genome shotgun (WGS) entry which is preliminary data.</text>
</comment>
<name>A0A1Y2HY47_9FUNG</name>
<keyword evidence="11 14" id="KW-0472">Membrane</keyword>
<dbReference type="SMART" id="SM00472">
    <property type="entry name" value="MIR"/>
    <property type="match status" value="3"/>
</dbReference>
<feature type="transmembrane region" description="Helical" evidence="14">
    <location>
        <begin position="724"/>
        <end position="746"/>
    </location>
</feature>
<evidence type="ECO:0000256" key="9">
    <source>
        <dbReference type="ARBA" id="ARBA00022824"/>
    </source>
</evidence>
<dbReference type="EMBL" id="MCFL01000005">
    <property type="protein sequence ID" value="ORZ39537.1"/>
    <property type="molecule type" value="Genomic_DNA"/>
</dbReference>
<dbReference type="PANTHER" id="PTHR10050:SF51">
    <property type="entry name" value="PROTEIN O-MANNOSYL-TRANSFERASE 1"/>
    <property type="match status" value="1"/>
</dbReference>
<evidence type="ECO:0000256" key="15">
    <source>
        <dbReference type="SAM" id="MobiDB-lite"/>
    </source>
</evidence>
<feature type="transmembrane region" description="Helical" evidence="14">
    <location>
        <begin position="758"/>
        <end position="782"/>
    </location>
</feature>
<feature type="transmembrane region" description="Helical" evidence="14">
    <location>
        <begin position="321"/>
        <end position="342"/>
    </location>
</feature>
<evidence type="ECO:0000313" key="17">
    <source>
        <dbReference type="EMBL" id="ORZ39537.1"/>
    </source>
</evidence>
<feature type="transmembrane region" description="Helical" evidence="14">
    <location>
        <begin position="98"/>
        <end position="117"/>
    </location>
</feature>
<dbReference type="Proteomes" id="UP000193411">
    <property type="component" value="Unassembled WGS sequence"/>
</dbReference>
<evidence type="ECO:0000313" key="18">
    <source>
        <dbReference type="Proteomes" id="UP000193411"/>
    </source>
</evidence>
<keyword evidence="6 14" id="KW-0808">Transferase</keyword>
<evidence type="ECO:0000256" key="8">
    <source>
        <dbReference type="ARBA" id="ARBA00022737"/>
    </source>
</evidence>
<gene>
    <name evidence="17" type="ORF">BCR44DRAFT_1400101</name>
</gene>
<evidence type="ECO:0000256" key="11">
    <source>
        <dbReference type="ARBA" id="ARBA00023136"/>
    </source>
</evidence>
<accession>A0A1Y2HY47</accession>
<evidence type="ECO:0000256" key="5">
    <source>
        <dbReference type="ARBA" id="ARBA00022676"/>
    </source>
</evidence>
<keyword evidence="5 14" id="KW-0328">Glycosyltransferase</keyword>
<proteinExistence type="inferred from homology"/>
<feature type="compositionally biased region" description="Basic and acidic residues" evidence="15">
    <location>
        <begin position="25"/>
        <end position="38"/>
    </location>
</feature>